<accession>A0A382JS30</accession>
<dbReference type="AlphaFoldDB" id="A0A382JS30"/>
<evidence type="ECO:0000313" key="2">
    <source>
        <dbReference type="EMBL" id="SVC13401.1"/>
    </source>
</evidence>
<protein>
    <recommendedName>
        <fullName evidence="3">6-phosphogluconolactonase</fullName>
    </recommendedName>
</protein>
<dbReference type="PANTHER" id="PTHR30344">
    <property type="entry name" value="6-PHOSPHOGLUCONOLACTONASE-RELATED"/>
    <property type="match status" value="1"/>
</dbReference>
<reference evidence="2" key="1">
    <citation type="submission" date="2018-05" db="EMBL/GenBank/DDBJ databases">
        <authorList>
            <person name="Lanie J.A."/>
            <person name="Ng W.-L."/>
            <person name="Kazmierczak K.M."/>
            <person name="Andrzejewski T.M."/>
            <person name="Davidsen T.M."/>
            <person name="Wayne K.J."/>
            <person name="Tettelin H."/>
            <person name="Glass J.I."/>
            <person name="Rusch D."/>
            <person name="Podicherti R."/>
            <person name="Tsui H.-C.T."/>
            <person name="Winkler M.E."/>
        </authorList>
    </citation>
    <scope>NUCLEOTIDE SEQUENCE</scope>
</reference>
<dbReference type="EMBL" id="UINC01075329">
    <property type="protein sequence ID" value="SVC13401.1"/>
    <property type="molecule type" value="Genomic_DNA"/>
</dbReference>
<dbReference type="GO" id="GO:0005829">
    <property type="term" value="C:cytosol"/>
    <property type="evidence" value="ECO:0007669"/>
    <property type="project" value="TreeGrafter"/>
</dbReference>
<dbReference type="GO" id="GO:0017057">
    <property type="term" value="F:6-phosphogluconolactonase activity"/>
    <property type="evidence" value="ECO:0007669"/>
    <property type="project" value="TreeGrafter"/>
</dbReference>
<comment type="similarity">
    <text evidence="1">Belongs to the cycloisomerase 2 family.</text>
</comment>
<dbReference type="InterPro" id="IPR050282">
    <property type="entry name" value="Cycloisomerase_2"/>
</dbReference>
<dbReference type="SUPFAM" id="SSF75011">
    <property type="entry name" value="3-carboxy-cis,cis-mucoante lactonizing enzyme"/>
    <property type="match status" value="1"/>
</dbReference>
<evidence type="ECO:0000256" key="1">
    <source>
        <dbReference type="ARBA" id="ARBA00005564"/>
    </source>
</evidence>
<organism evidence="2">
    <name type="scientific">marine metagenome</name>
    <dbReference type="NCBI Taxonomy" id="408172"/>
    <lineage>
        <taxon>unclassified sequences</taxon>
        <taxon>metagenomes</taxon>
        <taxon>ecological metagenomes</taxon>
    </lineage>
</organism>
<dbReference type="InterPro" id="IPR015943">
    <property type="entry name" value="WD40/YVTN_repeat-like_dom_sf"/>
</dbReference>
<evidence type="ECO:0008006" key="3">
    <source>
        <dbReference type="Google" id="ProtNLM"/>
    </source>
</evidence>
<dbReference type="InterPro" id="IPR019405">
    <property type="entry name" value="Lactonase_7-beta_prop"/>
</dbReference>
<sequence>MQNALIAAILVTVSAGKDNALHLYELQPDSGKLEHHAKYDLPGSPGSQFVSPDGQRLYVSVRSANSVAAFRIDRAGKKLVPLGLTKIGANAAYVATDQTGKTLLWASYSDGVVGSHALAENGAVKPGALSRIETKRCAHAILTDSSNRFAFVPHTGPNAVYQFRFDAKSGKLTKNDPLTASPAAGLEPRHLAFHPMLPVVYCDDEKGDSVTAYHFNRDTGQLKAFHSQSTLPTDFDGSQNTCADIEITRDGRFVYASNRGHNSIAGFSVDAKTGKLTSIGQFVTGAIPRSFNLDPDNQWMIAAGQRSHDLHVYKRDSTSGKLKRIYQQPTGQGPSWVQFIPKESK</sequence>
<dbReference type="PANTHER" id="PTHR30344:SF1">
    <property type="entry name" value="6-PHOSPHOGLUCONOLACTONASE"/>
    <property type="match status" value="1"/>
</dbReference>
<gene>
    <name evidence="2" type="ORF">METZ01_LOCUS266255</name>
</gene>
<dbReference type="Gene3D" id="2.130.10.10">
    <property type="entry name" value="YVTN repeat-like/Quinoprotein amine dehydrogenase"/>
    <property type="match status" value="1"/>
</dbReference>
<name>A0A382JS30_9ZZZZ</name>
<dbReference type="Pfam" id="PF10282">
    <property type="entry name" value="Lactonase"/>
    <property type="match status" value="1"/>
</dbReference>
<proteinExistence type="inferred from homology"/>